<keyword evidence="2" id="KW-0805">Transcription regulation</keyword>
<comment type="similarity">
    <text evidence="1">Belongs to the LysR transcriptional regulatory family.</text>
</comment>
<keyword evidence="8" id="KW-1185">Reference proteome</keyword>
<dbReference type="PANTHER" id="PTHR30126:SF94">
    <property type="entry name" value="LYSR FAMILY TRANSCRIPTIONAL REGULATOR"/>
    <property type="match status" value="1"/>
</dbReference>
<evidence type="ECO:0000313" key="7">
    <source>
        <dbReference type="EMBL" id="SFN36166.1"/>
    </source>
</evidence>
<dbReference type="OrthoDB" id="8417889at2"/>
<keyword evidence="4" id="KW-0804">Transcription</keyword>
<dbReference type="SUPFAM" id="SSF46785">
    <property type="entry name" value="Winged helix' DNA-binding domain"/>
    <property type="match status" value="1"/>
</dbReference>
<feature type="compositionally biased region" description="Basic and acidic residues" evidence="5">
    <location>
        <begin position="10"/>
        <end position="21"/>
    </location>
</feature>
<evidence type="ECO:0000256" key="1">
    <source>
        <dbReference type="ARBA" id="ARBA00009437"/>
    </source>
</evidence>
<feature type="domain" description="HTH lysR-type" evidence="6">
    <location>
        <begin position="28"/>
        <end position="85"/>
    </location>
</feature>
<dbReference type="PROSITE" id="PS50931">
    <property type="entry name" value="HTH_LYSR"/>
    <property type="match status" value="1"/>
</dbReference>
<dbReference type="InterPro" id="IPR036390">
    <property type="entry name" value="WH_DNA-bd_sf"/>
</dbReference>
<dbReference type="InterPro" id="IPR036388">
    <property type="entry name" value="WH-like_DNA-bd_sf"/>
</dbReference>
<dbReference type="CDD" id="cd05466">
    <property type="entry name" value="PBP2_LTTR_substrate"/>
    <property type="match status" value="1"/>
</dbReference>
<gene>
    <name evidence="7" type="ORF">SAMN05216207_101364</name>
</gene>
<evidence type="ECO:0000256" key="5">
    <source>
        <dbReference type="SAM" id="MobiDB-lite"/>
    </source>
</evidence>
<dbReference type="Gene3D" id="1.10.10.10">
    <property type="entry name" value="Winged helix-like DNA-binding domain superfamily/Winged helix DNA-binding domain"/>
    <property type="match status" value="1"/>
</dbReference>
<dbReference type="PRINTS" id="PR00039">
    <property type="entry name" value="HTHLYSR"/>
</dbReference>
<dbReference type="GO" id="GO:0000976">
    <property type="term" value="F:transcription cis-regulatory region binding"/>
    <property type="evidence" value="ECO:0007669"/>
    <property type="project" value="TreeGrafter"/>
</dbReference>
<organism evidence="7 8">
    <name type="scientific">Pseudonocardia ammonioxydans</name>
    <dbReference type="NCBI Taxonomy" id="260086"/>
    <lineage>
        <taxon>Bacteria</taxon>
        <taxon>Bacillati</taxon>
        <taxon>Actinomycetota</taxon>
        <taxon>Actinomycetes</taxon>
        <taxon>Pseudonocardiales</taxon>
        <taxon>Pseudonocardiaceae</taxon>
        <taxon>Pseudonocardia</taxon>
    </lineage>
</organism>
<dbReference type="InterPro" id="IPR005119">
    <property type="entry name" value="LysR_subst-bd"/>
</dbReference>
<sequence length="323" mass="34732">MVGRMPTGGTDEHGDGGRRETPGGLPYVSFNQLRSFHAVAVAGSVTAAAALLHVSQPTVTTQLRQLEAHYGIELVRRTPRGMVLSPLGEQLFGLTEQVFDLQSRIVDLLGSSATAVRGELRVGGVAPHYVMPALAAFTRAHPAVRVSLQLANSAAVVEGLVEQSLDVGVVGQTVLDSRLAAVPSSTQQVVIVCRDDHRWAGREGIELAELDGEPLVMREPGSTSRLVLEQALTRRGVVPYVSLEVNREGVREAVVAGFGVGISTEVEYVAEPRTRRLPIMDADISTEAFAVCLRGRRHGPAVRAFMATAERLFDENRPVRSPH</sequence>
<dbReference type="STRING" id="260086.SAMN05216207_101364"/>
<dbReference type="GO" id="GO:0003700">
    <property type="term" value="F:DNA-binding transcription factor activity"/>
    <property type="evidence" value="ECO:0007669"/>
    <property type="project" value="InterPro"/>
</dbReference>
<dbReference type="Pfam" id="PF00126">
    <property type="entry name" value="HTH_1"/>
    <property type="match status" value="1"/>
</dbReference>
<dbReference type="Proteomes" id="UP000199614">
    <property type="component" value="Unassembled WGS sequence"/>
</dbReference>
<keyword evidence="3" id="KW-0238">DNA-binding</keyword>
<evidence type="ECO:0000256" key="2">
    <source>
        <dbReference type="ARBA" id="ARBA00023015"/>
    </source>
</evidence>
<proteinExistence type="inferred from homology"/>
<reference evidence="7 8" key="1">
    <citation type="submission" date="2016-10" db="EMBL/GenBank/DDBJ databases">
        <authorList>
            <person name="de Groot N.N."/>
        </authorList>
    </citation>
    <scope>NUCLEOTIDE SEQUENCE [LARGE SCALE GENOMIC DNA]</scope>
    <source>
        <strain evidence="7 8">CGMCC 4.1877</strain>
    </source>
</reference>
<dbReference type="AlphaFoldDB" id="A0A1I4YDW2"/>
<dbReference type="SUPFAM" id="SSF53850">
    <property type="entry name" value="Periplasmic binding protein-like II"/>
    <property type="match status" value="1"/>
</dbReference>
<dbReference type="EMBL" id="FOUY01000013">
    <property type="protein sequence ID" value="SFN36166.1"/>
    <property type="molecule type" value="Genomic_DNA"/>
</dbReference>
<feature type="region of interest" description="Disordered" evidence="5">
    <location>
        <begin position="1"/>
        <end position="23"/>
    </location>
</feature>
<name>A0A1I4YDW2_PSUAM</name>
<protein>
    <submittedName>
        <fullName evidence="7">Aminoethylphosphonate catabolism associated LysR family transcriptional regulator</fullName>
    </submittedName>
</protein>
<accession>A0A1I4YDW2</accession>
<dbReference type="PANTHER" id="PTHR30126">
    <property type="entry name" value="HTH-TYPE TRANSCRIPTIONAL REGULATOR"/>
    <property type="match status" value="1"/>
</dbReference>
<evidence type="ECO:0000256" key="4">
    <source>
        <dbReference type="ARBA" id="ARBA00023163"/>
    </source>
</evidence>
<evidence type="ECO:0000256" key="3">
    <source>
        <dbReference type="ARBA" id="ARBA00023125"/>
    </source>
</evidence>
<dbReference type="InterPro" id="IPR000847">
    <property type="entry name" value="LysR_HTH_N"/>
</dbReference>
<evidence type="ECO:0000259" key="6">
    <source>
        <dbReference type="PROSITE" id="PS50931"/>
    </source>
</evidence>
<dbReference type="Pfam" id="PF03466">
    <property type="entry name" value="LysR_substrate"/>
    <property type="match status" value="1"/>
</dbReference>
<dbReference type="Gene3D" id="3.40.190.290">
    <property type="match status" value="1"/>
</dbReference>
<evidence type="ECO:0000313" key="8">
    <source>
        <dbReference type="Proteomes" id="UP000199614"/>
    </source>
</evidence>